<protein>
    <submittedName>
        <fullName evidence="2">Uncharacterized protein</fullName>
    </submittedName>
</protein>
<gene>
    <name evidence="2" type="ORF">A2319_04960</name>
</gene>
<reference evidence="2 3" key="1">
    <citation type="journal article" date="2016" name="Nat. Commun.">
        <title>Thousands of microbial genomes shed light on interconnected biogeochemical processes in an aquifer system.</title>
        <authorList>
            <person name="Anantharaman K."/>
            <person name="Brown C.T."/>
            <person name="Hug L.A."/>
            <person name="Sharon I."/>
            <person name="Castelle C.J."/>
            <person name="Probst A.J."/>
            <person name="Thomas B.C."/>
            <person name="Singh A."/>
            <person name="Wilkins M.J."/>
            <person name="Karaoz U."/>
            <person name="Brodie E.L."/>
            <person name="Williams K.H."/>
            <person name="Hubbard S.S."/>
            <person name="Banfield J.F."/>
        </authorList>
    </citation>
    <scope>NUCLEOTIDE SEQUENCE [LARGE SCALE GENOMIC DNA]</scope>
</reference>
<dbReference type="EMBL" id="MHKI01000006">
    <property type="protein sequence ID" value="OGY87762.1"/>
    <property type="molecule type" value="Genomic_DNA"/>
</dbReference>
<dbReference type="AlphaFoldDB" id="A0A1G2BF34"/>
<feature type="coiled-coil region" evidence="1">
    <location>
        <begin position="5"/>
        <end position="32"/>
    </location>
</feature>
<dbReference type="Proteomes" id="UP000176420">
    <property type="component" value="Unassembled WGS sequence"/>
</dbReference>
<name>A0A1G2BF34_9BACT</name>
<accession>A0A1G2BF34</accession>
<evidence type="ECO:0000313" key="2">
    <source>
        <dbReference type="EMBL" id="OGY87762.1"/>
    </source>
</evidence>
<evidence type="ECO:0000313" key="3">
    <source>
        <dbReference type="Proteomes" id="UP000176420"/>
    </source>
</evidence>
<sequence length="247" mass="29066">MNITGEQIFKTKQELQKQIEEYEKKLQALIAKQYTLTKVEDLAKSILEYDELERQISDRNLLFALFSAPFESLRNPLVKSEFFAYVAAAETIGIDLVNFLVEDFLAQMRFDIQNGEDDMVDLIEADYKEYIIPGKIIAERFDEIEGLLTEMIRFCKYLDHKYSEERASDVLKYAFRISIDADTRMPPTIKALKEFQFTYLRPTDRAELLDHVEEHLAILRFEQVRKQNIAMEKAVAILQKREEDKEK</sequence>
<organism evidence="2 3">
    <name type="scientific">Candidatus Kerfeldbacteria bacterium RIFOXYB2_FULL_38_14</name>
    <dbReference type="NCBI Taxonomy" id="1798547"/>
    <lineage>
        <taxon>Bacteria</taxon>
        <taxon>Candidatus Kerfeldiibacteriota</taxon>
    </lineage>
</organism>
<evidence type="ECO:0000256" key="1">
    <source>
        <dbReference type="SAM" id="Coils"/>
    </source>
</evidence>
<comment type="caution">
    <text evidence="2">The sequence shown here is derived from an EMBL/GenBank/DDBJ whole genome shotgun (WGS) entry which is preliminary data.</text>
</comment>
<proteinExistence type="predicted"/>
<keyword evidence="1" id="KW-0175">Coiled coil</keyword>